<dbReference type="InterPro" id="IPR007624">
    <property type="entry name" value="RNA_pol_sigma70_r3"/>
</dbReference>
<keyword evidence="10" id="KW-1185">Reference proteome</keyword>
<comment type="similarity">
    <text evidence="5">Belongs to the sigma-70 factor family. RpoD/SigA subfamily.</text>
</comment>
<dbReference type="GO" id="GO:0016987">
    <property type="term" value="F:sigma factor activity"/>
    <property type="evidence" value="ECO:0007669"/>
    <property type="project" value="UniProtKB-UniRule"/>
</dbReference>
<evidence type="ECO:0000256" key="4">
    <source>
        <dbReference type="ARBA" id="ARBA00023163"/>
    </source>
</evidence>
<dbReference type="FunFam" id="1.10.601.10:FF:000001">
    <property type="entry name" value="RNA polymerase sigma factor SigA"/>
    <property type="match status" value="1"/>
</dbReference>
<feature type="region of interest" description="Sigma-70 factor domain-2" evidence="5">
    <location>
        <begin position="330"/>
        <end position="400"/>
    </location>
</feature>
<evidence type="ECO:0000313" key="10">
    <source>
        <dbReference type="Proteomes" id="UP000217186"/>
    </source>
</evidence>
<feature type="DNA-binding region" description="H-T-H motif" evidence="5">
    <location>
        <begin position="524"/>
        <end position="543"/>
    </location>
</feature>
<sequence>MAVFSALKNKVLKKAVRKKAAPVKKTAAKKGAPAKKSAPVKKAAAKKSAPAKKVAAKKATPVKKAAPAKKVAPVKIALKKDLTAKDVQAIVDAKNAVLRQHEVLAELEKRGVTSINRIPKKTDKDLVDEARALATDVPVIVEKLRKAGLGSPSRILKKSDYALIEPKVAPVAAPKIDAKTGKAAVVKIDGEEVELEEVELEDVETLIKEAVEIIDGEEEDKSNQPRVVNLAEDTSGNEENAFTLKASEEDDAPAQTVMTAGATADPVKDYLKQIGRVALLNAELEVELATRVEAGLFAEAKLKDEKKLEKKLKRELEWLVEDGKRAKNHLLEANLRLVVSLAKRYTGRGMLFLDLIQEGNLGLIRAVEKFDYTKGYKFSTYATWWIRQAITRAMADQARTIRIPVHMVEVINKLARVQRQMLQDLGREPTPEELAKELDMTPEKVVEVQKYGREPISLHTPLGEEGDSEFGDLIEDSEAVVPADAVSFTLLQEQLHSVLDTLSEREAGVVAMRFGLTDGQPKTLDEIGKVYGVTRERIRQIESKTMSKLRHPSRSQVLRDYLD</sequence>
<keyword evidence="1 5" id="KW-0805">Transcription regulation</keyword>
<feature type="compositionally biased region" description="Low complexity" evidence="6">
    <location>
        <begin position="29"/>
        <end position="63"/>
    </location>
</feature>
<evidence type="ECO:0000256" key="5">
    <source>
        <dbReference type="HAMAP-Rule" id="MF_00963"/>
    </source>
</evidence>
<comment type="function">
    <text evidence="5">Sigma factors are initiation factors that promote the attachment of RNA polymerase to specific initiation sites and are then released. This sigma factor is the primary sigma factor during exponential growth.</text>
</comment>
<dbReference type="FunFam" id="1.10.10.10:FF:000004">
    <property type="entry name" value="RNA polymerase sigma factor SigA"/>
    <property type="match status" value="1"/>
</dbReference>
<dbReference type="NCBIfam" id="TIGR02393">
    <property type="entry name" value="RpoD_Cterm"/>
    <property type="match status" value="1"/>
</dbReference>
<dbReference type="NCBIfam" id="TIGR02937">
    <property type="entry name" value="sigma70-ECF"/>
    <property type="match status" value="1"/>
</dbReference>
<dbReference type="InterPro" id="IPR007630">
    <property type="entry name" value="RNA_pol_sigma70_r4"/>
</dbReference>
<dbReference type="PANTHER" id="PTHR30603">
    <property type="entry name" value="RNA POLYMERASE SIGMA FACTOR RPO"/>
    <property type="match status" value="1"/>
</dbReference>
<feature type="short sequence motif" description="Interaction with polymerase core subunit RpoC" evidence="5">
    <location>
        <begin position="354"/>
        <end position="357"/>
    </location>
</feature>
<gene>
    <name evidence="5" type="primary">sigA</name>
    <name evidence="9" type="ORF">A7sIIA15_04530</name>
</gene>
<name>A0A249KTK1_9ACTN</name>
<dbReference type="InterPro" id="IPR014284">
    <property type="entry name" value="RNA_pol_sigma-70_dom"/>
</dbReference>
<evidence type="ECO:0000259" key="8">
    <source>
        <dbReference type="PROSITE" id="PS00716"/>
    </source>
</evidence>
<dbReference type="FunFam" id="1.10.601.10:FF:000003">
    <property type="entry name" value="RNA polymerase sigma factor SigA"/>
    <property type="match status" value="1"/>
</dbReference>
<evidence type="ECO:0000259" key="7">
    <source>
        <dbReference type="PROSITE" id="PS00715"/>
    </source>
</evidence>
<proteinExistence type="inferred from homology"/>
<dbReference type="InterPro" id="IPR028630">
    <property type="entry name" value="Sigma70_RpoD"/>
</dbReference>
<dbReference type="GO" id="GO:0003677">
    <property type="term" value="F:DNA binding"/>
    <property type="evidence" value="ECO:0007669"/>
    <property type="project" value="UniProtKB-UniRule"/>
</dbReference>
<evidence type="ECO:0000256" key="1">
    <source>
        <dbReference type="ARBA" id="ARBA00023015"/>
    </source>
</evidence>
<dbReference type="InterPro" id="IPR036388">
    <property type="entry name" value="WH-like_DNA-bd_sf"/>
</dbReference>
<dbReference type="InterPro" id="IPR000943">
    <property type="entry name" value="RNA_pol_sigma70"/>
</dbReference>
<feature type="region of interest" description="Disordered" evidence="6">
    <location>
        <begin position="17"/>
        <end position="63"/>
    </location>
</feature>
<evidence type="ECO:0000256" key="6">
    <source>
        <dbReference type="SAM" id="MobiDB-lite"/>
    </source>
</evidence>
<dbReference type="Pfam" id="PF00140">
    <property type="entry name" value="Sigma70_r1_2"/>
    <property type="match status" value="1"/>
</dbReference>
<dbReference type="InterPro" id="IPR013324">
    <property type="entry name" value="RNA_pol_sigma_r3/r4-like"/>
</dbReference>
<dbReference type="GO" id="GO:0006352">
    <property type="term" value="P:DNA-templated transcription initiation"/>
    <property type="evidence" value="ECO:0007669"/>
    <property type="project" value="UniProtKB-UniRule"/>
</dbReference>
<dbReference type="InterPro" id="IPR013325">
    <property type="entry name" value="RNA_pol_sigma_r2"/>
</dbReference>
<dbReference type="PRINTS" id="PR00046">
    <property type="entry name" value="SIGMA70FCT"/>
</dbReference>
<dbReference type="KEGG" id="pvn:A7sIIA15_04530"/>
<evidence type="ECO:0000313" key="9">
    <source>
        <dbReference type="EMBL" id="ASY20130.1"/>
    </source>
</evidence>
<dbReference type="GO" id="GO:0005737">
    <property type="term" value="C:cytoplasm"/>
    <property type="evidence" value="ECO:0007669"/>
    <property type="project" value="UniProtKB-SubCell"/>
</dbReference>
<comment type="subunit">
    <text evidence="5">Interacts transiently with the RNA polymerase catalytic core.</text>
</comment>
<dbReference type="InterPro" id="IPR050239">
    <property type="entry name" value="Sigma-70_RNA_pol_init_factors"/>
</dbReference>
<dbReference type="NCBIfam" id="NF005920">
    <property type="entry name" value="PRK07921.1"/>
    <property type="match status" value="1"/>
</dbReference>
<evidence type="ECO:0000256" key="3">
    <source>
        <dbReference type="ARBA" id="ARBA00023125"/>
    </source>
</evidence>
<dbReference type="SUPFAM" id="SSF88946">
    <property type="entry name" value="Sigma2 domain of RNA polymerase sigma factors"/>
    <property type="match status" value="1"/>
</dbReference>
<dbReference type="PANTHER" id="PTHR30603:SF59">
    <property type="entry name" value="RNA POLYMERASE PRINCIPAL SIGMA FACTOR HRDA"/>
    <property type="match status" value="1"/>
</dbReference>
<dbReference type="HAMAP" id="MF_00963">
    <property type="entry name" value="Sigma70_RpoD_SigA"/>
    <property type="match status" value="1"/>
</dbReference>
<dbReference type="RefSeq" id="WP_095685992.1">
    <property type="nucleotide sequence ID" value="NZ_CP016776.1"/>
</dbReference>
<dbReference type="NCBIfam" id="NF004561">
    <property type="entry name" value="PRK05901.1-3"/>
    <property type="match status" value="1"/>
</dbReference>
<reference evidence="9 10" key="1">
    <citation type="submission" date="2016-07" db="EMBL/GenBank/DDBJ databases">
        <title>High microdiversification within the ubiquitous acI lineage of Actinobacteria.</title>
        <authorList>
            <person name="Neuenschwander S.M."/>
            <person name="Salcher M."/>
            <person name="Ghai R."/>
            <person name="Pernthaler J."/>
        </authorList>
    </citation>
    <scope>NUCLEOTIDE SEQUENCE [LARGE SCALE GENOMIC DNA]</scope>
    <source>
        <strain evidence="9">MMS-IIA-15</strain>
    </source>
</reference>
<dbReference type="Gene3D" id="1.10.10.10">
    <property type="entry name" value="Winged helix-like DNA-binding domain superfamily/Winged helix DNA-binding domain"/>
    <property type="match status" value="2"/>
</dbReference>
<dbReference type="PROSITE" id="PS00716">
    <property type="entry name" value="SIGMA70_2"/>
    <property type="match status" value="1"/>
</dbReference>
<accession>A0A249KTK1</accession>
<dbReference type="InterPro" id="IPR009042">
    <property type="entry name" value="RNA_pol_sigma70_r1_2"/>
</dbReference>
<dbReference type="Gene3D" id="1.10.601.10">
    <property type="entry name" value="RNA Polymerase Primary Sigma Factor"/>
    <property type="match status" value="2"/>
</dbReference>
<dbReference type="CDD" id="cd06171">
    <property type="entry name" value="Sigma70_r4"/>
    <property type="match status" value="1"/>
</dbReference>
<dbReference type="OrthoDB" id="9809557at2"/>
<comment type="subcellular location">
    <subcellularLocation>
        <location evidence="5">Cytoplasm</location>
    </subcellularLocation>
</comment>
<protein>
    <recommendedName>
        <fullName evidence="5">RNA polymerase sigma factor SigA</fullName>
    </recommendedName>
</protein>
<keyword evidence="5" id="KW-0963">Cytoplasm</keyword>
<dbReference type="Proteomes" id="UP000217186">
    <property type="component" value="Chromosome"/>
</dbReference>
<dbReference type="FunFam" id="1.10.10.10:FF:000002">
    <property type="entry name" value="RNA polymerase sigma factor SigA"/>
    <property type="match status" value="1"/>
</dbReference>
<dbReference type="PROSITE" id="PS00715">
    <property type="entry name" value="SIGMA70_1"/>
    <property type="match status" value="1"/>
</dbReference>
<feature type="region of interest" description="Sigma-70 factor domain-3" evidence="5">
    <location>
        <begin position="409"/>
        <end position="485"/>
    </location>
</feature>
<feature type="region of interest" description="Sigma-70 factor domain-4" evidence="5">
    <location>
        <begin position="498"/>
        <end position="551"/>
    </location>
</feature>
<keyword evidence="3 5" id="KW-0238">DNA-binding</keyword>
<dbReference type="EMBL" id="CP016776">
    <property type="protein sequence ID" value="ASY20130.1"/>
    <property type="molecule type" value="Genomic_DNA"/>
</dbReference>
<dbReference type="Pfam" id="PF04545">
    <property type="entry name" value="Sigma70_r4"/>
    <property type="match status" value="1"/>
</dbReference>
<evidence type="ECO:0000256" key="2">
    <source>
        <dbReference type="ARBA" id="ARBA00023082"/>
    </source>
</evidence>
<feature type="compositionally biased region" description="Basic residues" evidence="6">
    <location>
        <begin position="17"/>
        <end position="28"/>
    </location>
</feature>
<dbReference type="InterPro" id="IPR007627">
    <property type="entry name" value="RNA_pol_sigma70_r2"/>
</dbReference>
<dbReference type="AlphaFoldDB" id="A0A249KTK1"/>
<feature type="domain" description="RNA polymerase sigma-70" evidence="8">
    <location>
        <begin position="523"/>
        <end position="549"/>
    </location>
</feature>
<dbReference type="SUPFAM" id="SSF88659">
    <property type="entry name" value="Sigma3 and sigma4 domains of RNA polymerase sigma factors"/>
    <property type="match status" value="2"/>
</dbReference>
<keyword evidence="2 5" id="KW-0731">Sigma factor</keyword>
<dbReference type="Pfam" id="PF04542">
    <property type="entry name" value="Sigma70_r2"/>
    <property type="match status" value="1"/>
</dbReference>
<keyword evidence="4 5" id="KW-0804">Transcription</keyword>
<dbReference type="InterPro" id="IPR012760">
    <property type="entry name" value="RNA_pol_sigma_RpoD_C"/>
</dbReference>
<organism evidence="9 10">
    <name type="scientific">Candidatus Planktophila vernalis</name>
    <dbReference type="NCBI Taxonomy" id="1884907"/>
    <lineage>
        <taxon>Bacteria</taxon>
        <taxon>Bacillati</taxon>
        <taxon>Actinomycetota</taxon>
        <taxon>Actinomycetes</taxon>
        <taxon>Candidatus Nanopelagicales</taxon>
        <taxon>Candidatus Nanopelagicaceae</taxon>
        <taxon>Candidatus Planktophila</taxon>
    </lineage>
</organism>
<dbReference type="Pfam" id="PF04539">
    <property type="entry name" value="Sigma70_r3"/>
    <property type="match status" value="1"/>
</dbReference>
<feature type="domain" description="RNA polymerase sigma-70" evidence="7">
    <location>
        <begin position="354"/>
        <end position="367"/>
    </location>
</feature>